<evidence type="ECO:0000259" key="1">
    <source>
        <dbReference type="Pfam" id="PF02374"/>
    </source>
</evidence>
<dbReference type="AlphaFoldDB" id="A0A5C6WZ58"/>
<sequence>MARTDDEAQASRYFERVISERQVVICVGSGGVGKTTSSAVIGLNAALSGRRVLVMTIDPARRLANSLGIEALGSEMQQIPLERFEELGLEPKGELWAMMLDMKDSFDRLVQRHAPDPKTRDAILDNRFYHYFSTSLAGTQEYAASERLHELVQSGEFDLIVLDTPPTTHALDFLEAPERLVDAVSSRALQWLYKPGVLSGRSGMGIVSLGTNYVMRTLGKFTGGELLSELGVFLKTFSSLFEGFEERARGVIDLLKSSRTGFVVVTAPDSLTVEEALYFYEKLDRDALHVDAFIVNRVHPRWVSEEALALPPEALAAALSEPPLPALDPALNPTDLAEHLLENASQFELRATQDASSIALMGDRLPKTMPILKVPYFNRDIHSLAGLNKARTALFGYF</sequence>
<dbReference type="EMBL" id="VOSM01000012">
    <property type="protein sequence ID" value="TXD34744.1"/>
    <property type="molecule type" value="Genomic_DNA"/>
</dbReference>
<comment type="caution">
    <text evidence="2">The sequence shown here is derived from an EMBL/GenBank/DDBJ whole genome shotgun (WGS) entry which is preliminary data.</text>
</comment>
<evidence type="ECO:0000313" key="2">
    <source>
        <dbReference type="EMBL" id="TXD34744.1"/>
    </source>
</evidence>
<keyword evidence="3" id="KW-1185">Reference proteome</keyword>
<dbReference type="SUPFAM" id="SSF52540">
    <property type="entry name" value="P-loop containing nucleoside triphosphate hydrolases"/>
    <property type="match status" value="1"/>
</dbReference>
<accession>A0A5C6WZ58</accession>
<dbReference type="Gene3D" id="3.40.50.300">
    <property type="entry name" value="P-loop containing nucleotide triphosphate hydrolases"/>
    <property type="match status" value="1"/>
</dbReference>
<dbReference type="InterPro" id="IPR016300">
    <property type="entry name" value="ATPase_ArsA/GET3"/>
</dbReference>
<dbReference type="CDD" id="cd02035">
    <property type="entry name" value="ArsA"/>
    <property type="match status" value="1"/>
</dbReference>
<dbReference type="Pfam" id="PF02374">
    <property type="entry name" value="ArsA_ATPase"/>
    <property type="match status" value="1"/>
</dbReference>
<name>A0A5C6WZ58_9DELT</name>
<feature type="domain" description="ArsA/GET3 Anion-transporting ATPase-like" evidence="1">
    <location>
        <begin position="22"/>
        <end position="304"/>
    </location>
</feature>
<dbReference type="RefSeq" id="WP_146982834.1">
    <property type="nucleotide sequence ID" value="NZ_VOSM01000012.1"/>
</dbReference>
<dbReference type="PANTHER" id="PTHR10803">
    <property type="entry name" value="ARSENICAL PUMP-DRIVING ATPASE ARSENITE-TRANSLOCATING ATPASE"/>
    <property type="match status" value="1"/>
</dbReference>
<gene>
    <name evidence="2" type="ORF">FRC98_18095</name>
</gene>
<organism evidence="2 3">
    <name type="scientific">Lujinxingia vulgaris</name>
    <dbReference type="NCBI Taxonomy" id="2600176"/>
    <lineage>
        <taxon>Bacteria</taxon>
        <taxon>Deltaproteobacteria</taxon>
        <taxon>Bradymonadales</taxon>
        <taxon>Lujinxingiaceae</taxon>
        <taxon>Lujinxingia</taxon>
    </lineage>
</organism>
<reference evidence="2 3" key="1">
    <citation type="submission" date="2019-08" db="EMBL/GenBank/DDBJ databases">
        <title>Bradymonadales sp. TMQ4.</title>
        <authorList>
            <person name="Liang Q."/>
        </authorList>
    </citation>
    <scope>NUCLEOTIDE SEQUENCE [LARGE SCALE GENOMIC DNA]</scope>
    <source>
        <strain evidence="2 3">TMQ4</strain>
    </source>
</reference>
<evidence type="ECO:0000313" key="3">
    <source>
        <dbReference type="Proteomes" id="UP000321412"/>
    </source>
</evidence>
<dbReference type="InterPro" id="IPR025723">
    <property type="entry name" value="ArsA/GET3_ATPase-like"/>
</dbReference>
<dbReference type="Proteomes" id="UP000321412">
    <property type="component" value="Unassembled WGS sequence"/>
</dbReference>
<dbReference type="PANTHER" id="PTHR10803:SF26">
    <property type="entry name" value="ANION TRANSPORTER ATPASE-RELATED"/>
    <property type="match status" value="1"/>
</dbReference>
<dbReference type="OrthoDB" id="5490584at2"/>
<dbReference type="GO" id="GO:0005524">
    <property type="term" value="F:ATP binding"/>
    <property type="evidence" value="ECO:0007669"/>
    <property type="project" value="InterPro"/>
</dbReference>
<dbReference type="InterPro" id="IPR027417">
    <property type="entry name" value="P-loop_NTPase"/>
</dbReference>
<dbReference type="GO" id="GO:0016887">
    <property type="term" value="F:ATP hydrolysis activity"/>
    <property type="evidence" value="ECO:0007669"/>
    <property type="project" value="InterPro"/>
</dbReference>
<proteinExistence type="predicted"/>
<protein>
    <submittedName>
        <fullName evidence="2">ArsA family ATPase</fullName>
    </submittedName>
</protein>